<feature type="transmembrane region" description="Helical" evidence="2">
    <location>
        <begin position="373"/>
        <end position="391"/>
    </location>
</feature>
<keyword evidence="2" id="KW-0472">Membrane</keyword>
<feature type="transmembrane region" description="Helical" evidence="2">
    <location>
        <begin position="426"/>
        <end position="443"/>
    </location>
</feature>
<dbReference type="RefSeq" id="WP_052500734.1">
    <property type="nucleotide sequence ID" value="NZ_FZPF01000002.1"/>
</dbReference>
<evidence type="ECO:0000313" key="4">
    <source>
        <dbReference type="Proteomes" id="UP000032232"/>
    </source>
</evidence>
<dbReference type="STRING" id="935700.jaqu_05350"/>
<dbReference type="PIRSF" id="PIRSF004548">
    <property type="entry name" value="CreD"/>
    <property type="match status" value="1"/>
</dbReference>
<dbReference type="AlphaFoldDB" id="A0A0D1EJ36"/>
<evidence type="ECO:0000313" key="3">
    <source>
        <dbReference type="EMBL" id="KIT17644.1"/>
    </source>
</evidence>
<feature type="compositionally biased region" description="Pro residues" evidence="1">
    <location>
        <begin position="497"/>
        <end position="509"/>
    </location>
</feature>
<dbReference type="PANTHER" id="PTHR30092:SF0">
    <property type="entry name" value="INNER MEMBRANE PROTEIN CRED"/>
    <property type="match status" value="1"/>
</dbReference>
<keyword evidence="2" id="KW-0812">Transmembrane</keyword>
<keyword evidence="2" id="KW-1133">Transmembrane helix</keyword>
<evidence type="ECO:0000256" key="1">
    <source>
        <dbReference type="SAM" id="MobiDB-lite"/>
    </source>
</evidence>
<name>A0A0D1EJ36_9RHOB</name>
<accession>A0A0D1EJ36</accession>
<dbReference type="OrthoDB" id="9791851at2"/>
<dbReference type="PATRIC" id="fig|935700.4.peg.568"/>
<evidence type="ECO:0000256" key="2">
    <source>
        <dbReference type="SAM" id="Phobius"/>
    </source>
</evidence>
<dbReference type="GO" id="GO:0005886">
    <property type="term" value="C:plasma membrane"/>
    <property type="evidence" value="ECO:0007669"/>
    <property type="project" value="TreeGrafter"/>
</dbReference>
<dbReference type="InterPro" id="IPR010364">
    <property type="entry name" value="Uncharacterised_IM_CreD"/>
</dbReference>
<proteinExistence type="predicted"/>
<dbReference type="PANTHER" id="PTHR30092">
    <property type="entry name" value="INNER MEMBRANE PROTEIN CRED"/>
    <property type="match status" value="1"/>
</dbReference>
<keyword evidence="4" id="KW-1185">Reference proteome</keyword>
<feature type="transmembrane region" description="Helical" evidence="2">
    <location>
        <begin position="397"/>
        <end position="419"/>
    </location>
</feature>
<feature type="transmembrane region" description="Helical" evidence="2">
    <location>
        <begin position="343"/>
        <end position="361"/>
    </location>
</feature>
<dbReference type="Pfam" id="PF06123">
    <property type="entry name" value="CreD"/>
    <property type="match status" value="1"/>
</dbReference>
<reference evidence="3 4" key="1">
    <citation type="submission" date="2015-02" db="EMBL/GenBank/DDBJ databases">
        <title>Genome Sequence of Jannaschia aquimarina DSM28248, a member of the Roseobacter clade.</title>
        <authorList>
            <person name="Voget S."/>
            <person name="Daniel R."/>
        </authorList>
    </citation>
    <scope>NUCLEOTIDE SEQUENCE [LARGE SCALE GENOMIC DNA]</scope>
    <source>
        <strain evidence="3 4">GSW-M26</strain>
    </source>
</reference>
<dbReference type="EMBL" id="JYFE01000016">
    <property type="protein sequence ID" value="KIT17644.1"/>
    <property type="molecule type" value="Genomic_DNA"/>
</dbReference>
<feature type="region of interest" description="Disordered" evidence="1">
    <location>
        <begin position="481"/>
        <end position="509"/>
    </location>
</feature>
<feature type="transmembrane region" description="Helical" evidence="2">
    <location>
        <begin position="449"/>
        <end position="467"/>
    </location>
</feature>
<organism evidence="3 4">
    <name type="scientific">Jannaschia aquimarina</name>
    <dbReference type="NCBI Taxonomy" id="935700"/>
    <lineage>
        <taxon>Bacteria</taxon>
        <taxon>Pseudomonadati</taxon>
        <taxon>Pseudomonadota</taxon>
        <taxon>Alphaproteobacteria</taxon>
        <taxon>Rhodobacterales</taxon>
        <taxon>Roseobacteraceae</taxon>
        <taxon>Jannaschia</taxon>
    </lineage>
</organism>
<gene>
    <name evidence="3" type="primary">creD</name>
    <name evidence="3" type="ORF">jaqu_05350</name>
</gene>
<protein>
    <submittedName>
        <fullName evidence="3">CreD protein</fullName>
    </submittedName>
</protein>
<dbReference type="NCBIfam" id="NF008712">
    <property type="entry name" value="PRK11715.1-1"/>
    <property type="match status" value="1"/>
</dbReference>
<dbReference type="Proteomes" id="UP000032232">
    <property type="component" value="Unassembled WGS sequence"/>
</dbReference>
<comment type="caution">
    <text evidence="3">The sequence shown here is derived from an EMBL/GenBank/DDBJ whole genome shotgun (WGS) entry which is preliminary data.</text>
</comment>
<sequence>MLSTGYRYLSVGFLTLLMIIPLFLAAAVIEDRSRLADRTRNDVGREWGGEQILTGSALVVPVEGDVTRKARRERPDADGVVTFETVTIRERGRVEPVVILPETLDVAMSTRTDIRSRGIFDVPVYTADISLNARFDPSRIQGALDAGERPIWDEAVLRMGLSSNSGLRGETRIEGPDGPLELEPFATGTGSGIVAAFGGARREVAAAAADVEAMAAEGGASTAAISQAPRGAGIEAGFPLSEDPFEIDATFTLNGAQRLLVSPVGRDSAVRMSGDRAAPSFTGAFLPDAREVTENGYEASWTIPHLARNLPQTSRGSFTEARAFSFGTEFVRVNDFYQKAFRAARYGVLFVALTFLTILLIERRGAPTHPVQYVLIGLVQAIFVLLMVAYAEQIGFLPAYLLSAGATTALLTMFGWIALGLGRRTLVLGAALAVVYTVLYMILQSTDLALLAGATLAFGALALTMIATRNENWYGEGGPGRFSFTSGPPARPDASTAPPPAPTAPPPSG</sequence>